<protein>
    <recommendedName>
        <fullName evidence="3">YokE-like PH domain-containing protein</fullName>
    </recommendedName>
</protein>
<evidence type="ECO:0000313" key="2">
    <source>
        <dbReference type="Proteomes" id="UP000261166"/>
    </source>
</evidence>
<evidence type="ECO:0000313" key="1">
    <source>
        <dbReference type="EMBL" id="RGE70721.1"/>
    </source>
</evidence>
<name>A0A3E3IUV5_9FIRM</name>
<organism evidence="1 2">
    <name type="scientific">Eisenbergiella massiliensis</name>
    <dbReference type="NCBI Taxonomy" id="1720294"/>
    <lineage>
        <taxon>Bacteria</taxon>
        <taxon>Bacillati</taxon>
        <taxon>Bacillota</taxon>
        <taxon>Clostridia</taxon>
        <taxon>Lachnospirales</taxon>
        <taxon>Lachnospiraceae</taxon>
        <taxon>Eisenbergiella</taxon>
    </lineage>
</organism>
<sequence length="152" mass="16331">MLTMNEKDKNEMLEAILNENEAYQCKLWAVIMAGADTYALIGGLSTLTGGAAAALGALSNAYCYLGVTEQHLNMVIVNSVNVSKIENRLSLPLSSITKAEVKGGLLPGRKVVMLHLGKEKMKISLMNNAIGSDIQGQKENVEMFCQIVSNLG</sequence>
<gene>
    <name evidence="1" type="ORF">DWY69_16030</name>
</gene>
<dbReference type="EMBL" id="QVLU01000014">
    <property type="protein sequence ID" value="RGE70721.1"/>
    <property type="molecule type" value="Genomic_DNA"/>
</dbReference>
<dbReference type="Proteomes" id="UP000261166">
    <property type="component" value="Unassembled WGS sequence"/>
</dbReference>
<dbReference type="OrthoDB" id="1846471at2"/>
<proteinExistence type="predicted"/>
<accession>A0A3E3IUV5</accession>
<evidence type="ECO:0008006" key="3">
    <source>
        <dbReference type="Google" id="ProtNLM"/>
    </source>
</evidence>
<reference evidence="1 2" key="1">
    <citation type="submission" date="2018-08" db="EMBL/GenBank/DDBJ databases">
        <title>A genome reference for cultivated species of the human gut microbiota.</title>
        <authorList>
            <person name="Zou Y."/>
            <person name="Xue W."/>
            <person name="Luo G."/>
        </authorList>
    </citation>
    <scope>NUCLEOTIDE SEQUENCE [LARGE SCALE GENOMIC DNA]</scope>
    <source>
        <strain evidence="1 2">AF26-4BH</strain>
    </source>
</reference>
<dbReference type="AlphaFoldDB" id="A0A3E3IUV5"/>
<comment type="caution">
    <text evidence="1">The sequence shown here is derived from an EMBL/GenBank/DDBJ whole genome shotgun (WGS) entry which is preliminary data.</text>
</comment>
<dbReference type="RefSeq" id="WP_025489035.1">
    <property type="nucleotide sequence ID" value="NZ_QVLU01000014.1"/>
</dbReference>